<dbReference type="InterPro" id="IPR002716">
    <property type="entry name" value="PIN_dom"/>
</dbReference>
<proteinExistence type="predicted"/>
<dbReference type="GO" id="GO:0046872">
    <property type="term" value="F:metal ion binding"/>
    <property type="evidence" value="ECO:0007669"/>
    <property type="project" value="UniProtKB-KW"/>
</dbReference>
<comment type="caution">
    <text evidence="6">The sequence shown here is derived from an EMBL/GenBank/DDBJ whole genome shotgun (WGS) entry which is preliminary data.</text>
</comment>
<evidence type="ECO:0000256" key="4">
    <source>
        <dbReference type="SAM" id="Phobius"/>
    </source>
</evidence>
<keyword evidence="2" id="KW-0479">Metal-binding</keyword>
<dbReference type="GO" id="GO:0004521">
    <property type="term" value="F:RNA endonuclease activity"/>
    <property type="evidence" value="ECO:0007669"/>
    <property type="project" value="TreeGrafter"/>
</dbReference>
<name>A0A7J3Z5J9_9CREN</name>
<evidence type="ECO:0000256" key="1">
    <source>
        <dbReference type="ARBA" id="ARBA00022722"/>
    </source>
</evidence>
<keyword evidence="4" id="KW-0472">Membrane</keyword>
<gene>
    <name evidence="6" type="ORF">ENM66_01985</name>
</gene>
<dbReference type="GO" id="GO:0030688">
    <property type="term" value="C:preribosome, small subunit precursor"/>
    <property type="evidence" value="ECO:0007669"/>
    <property type="project" value="TreeGrafter"/>
</dbReference>
<feature type="domain" description="PIN" evidence="5">
    <location>
        <begin position="9"/>
        <end position="117"/>
    </location>
</feature>
<dbReference type="SMART" id="SM00670">
    <property type="entry name" value="PINc"/>
    <property type="match status" value="1"/>
</dbReference>
<dbReference type="GO" id="GO:0003677">
    <property type="term" value="F:DNA binding"/>
    <property type="evidence" value="ECO:0007669"/>
    <property type="project" value="UniProtKB-KW"/>
</dbReference>
<dbReference type="Pfam" id="PF17146">
    <property type="entry name" value="PIN_6"/>
    <property type="match status" value="1"/>
</dbReference>
<dbReference type="SUPFAM" id="SSF88723">
    <property type="entry name" value="PIN domain-like"/>
    <property type="match status" value="1"/>
</dbReference>
<dbReference type="EMBL" id="DRYQ01000025">
    <property type="protein sequence ID" value="HHQ50109.1"/>
    <property type="molecule type" value="Genomic_DNA"/>
</dbReference>
<reference evidence="6" key="1">
    <citation type="journal article" date="2020" name="mSystems">
        <title>Genome- and Community-Level Interaction Insights into Carbon Utilization and Element Cycling Functions of Hydrothermarchaeota in Hydrothermal Sediment.</title>
        <authorList>
            <person name="Zhou Z."/>
            <person name="Liu Y."/>
            <person name="Xu W."/>
            <person name="Pan J."/>
            <person name="Luo Z.H."/>
            <person name="Li M."/>
        </authorList>
    </citation>
    <scope>NUCLEOTIDE SEQUENCE [LARGE SCALE GENOMIC DNA]</scope>
    <source>
        <strain evidence="6">SpSt-1105</strain>
    </source>
</reference>
<dbReference type="InterPro" id="IPR039907">
    <property type="entry name" value="NOB1"/>
</dbReference>
<dbReference type="GO" id="GO:0030490">
    <property type="term" value="P:maturation of SSU-rRNA"/>
    <property type="evidence" value="ECO:0007669"/>
    <property type="project" value="TreeGrafter"/>
</dbReference>
<dbReference type="InterPro" id="IPR029060">
    <property type="entry name" value="PIN-like_dom_sf"/>
</dbReference>
<evidence type="ECO:0000313" key="6">
    <source>
        <dbReference type="EMBL" id="HHQ50109.1"/>
    </source>
</evidence>
<dbReference type="PANTHER" id="PTHR12814">
    <property type="entry name" value="RNA-BINDING PROTEIN NOB1"/>
    <property type="match status" value="1"/>
</dbReference>
<organism evidence="6">
    <name type="scientific">Ignisphaera aggregans</name>
    <dbReference type="NCBI Taxonomy" id="334771"/>
    <lineage>
        <taxon>Archaea</taxon>
        <taxon>Thermoproteota</taxon>
        <taxon>Thermoprotei</taxon>
        <taxon>Desulfurococcales</taxon>
        <taxon>Desulfurococcaceae</taxon>
        <taxon>Ignisphaera</taxon>
    </lineage>
</organism>
<dbReference type="CDD" id="cd09876">
    <property type="entry name" value="PIN_Nob1-like"/>
    <property type="match status" value="1"/>
</dbReference>
<keyword evidence="1" id="KW-0540">Nuclease</keyword>
<dbReference type="PANTHER" id="PTHR12814:SF2">
    <property type="entry name" value="RNA-BINDING PROTEIN NOB1"/>
    <property type="match status" value="1"/>
</dbReference>
<feature type="transmembrane region" description="Helical" evidence="4">
    <location>
        <begin position="12"/>
        <end position="29"/>
    </location>
</feature>
<evidence type="ECO:0000256" key="3">
    <source>
        <dbReference type="ARBA" id="ARBA00022801"/>
    </source>
</evidence>
<dbReference type="InterPro" id="IPR033411">
    <property type="entry name" value="Ribonuclease_PIN"/>
</dbReference>
<dbReference type="GO" id="GO:0016787">
    <property type="term" value="F:hydrolase activity"/>
    <property type="evidence" value="ECO:0007669"/>
    <property type="project" value="UniProtKB-KW"/>
</dbReference>
<evidence type="ECO:0000256" key="2">
    <source>
        <dbReference type="ARBA" id="ARBA00022723"/>
    </source>
</evidence>
<keyword evidence="4" id="KW-0812">Transmembrane</keyword>
<accession>A0A7J3Z5J9</accession>
<dbReference type="Gene3D" id="3.40.50.1010">
    <property type="entry name" value="5'-nuclease"/>
    <property type="match status" value="1"/>
</dbReference>
<dbReference type="AlphaFoldDB" id="A0A7J3Z5J9"/>
<protein>
    <submittedName>
        <fullName evidence="6">DNA-binding protein</fullName>
    </submittedName>
</protein>
<keyword evidence="6" id="KW-0238">DNA-binding</keyword>
<sequence>MQGSPHKKKALVLDTAAFLAALQLLMYGIELYTPRSVVEEVKDFESVQRFQLSESIERVKVEDPKHSFVSKAVEVARRHGVLERLSNTDLDVLALALQLSSQGYDVVVLTDDYVLQRILIELGLGFRPVKTRGVEKKRSEE</sequence>
<evidence type="ECO:0000259" key="5">
    <source>
        <dbReference type="SMART" id="SM00670"/>
    </source>
</evidence>
<keyword evidence="4" id="KW-1133">Transmembrane helix</keyword>
<keyword evidence="3" id="KW-0378">Hydrolase</keyword>